<evidence type="ECO:0000313" key="1">
    <source>
        <dbReference type="EMBL" id="OWR43222.1"/>
    </source>
</evidence>
<accession>A0A212ENZ4</accession>
<reference evidence="1 2" key="1">
    <citation type="journal article" date="2011" name="Cell">
        <title>The monarch butterfly genome yields insights into long-distance migration.</title>
        <authorList>
            <person name="Zhan S."/>
            <person name="Merlin C."/>
            <person name="Boore J.L."/>
            <person name="Reppert S.M."/>
        </authorList>
    </citation>
    <scope>NUCLEOTIDE SEQUENCE [LARGE SCALE GENOMIC DNA]</scope>
    <source>
        <strain evidence="1">F-2</strain>
    </source>
</reference>
<dbReference type="EMBL" id="AGBW02013553">
    <property type="protein sequence ID" value="OWR43222.1"/>
    <property type="molecule type" value="Genomic_DNA"/>
</dbReference>
<comment type="caution">
    <text evidence="1">The sequence shown here is derived from an EMBL/GenBank/DDBJ whole genome shotgun (WGS) entry which is preliminary data.</text>
</comment>
<feature type="non-terminal residue" evidence="1">
    <location>
        <position position="12"/>
    </location>
</feature>
<keyword evidence="2" id="KW-1185">Reference proteome</keyword>
<protein>
    <submittedName>
        <fullName evidence="1">Nicotinic acetylcholine receptor alpha 6 variant</fullName>
    </submittedName>
</protein>
<dbReference type="InParanoid" id="A0A212ENZ4"/>
<gene>
    <name evidence="1" type="ORF">KGM_206402A</name>
</gene>
<keyword evidence="1" id="KW-0675">Receptor</keyword>
<proteinExistence type="predicted"/>
<name>A0A212ENZ4_DANPL</name>
<dbReference type="KEGG" id="dpl:KGM_206402A"/>
<dbReference type="Proteomes" id="UP000007151">
    <property type="component" value="Unassembled WGS sequence"/>
</dbReference>
<evidence type="ECO:0000313" key="2">
    <source>
        <dbReference type="Proteomes" id="UP000007151"/>
    </source>
</evidence>
<organism evidence="1 2">
    <name type="scientific">Danaus plexippus plexippus</name>
    <dbReference type="NCBI Taxonomy" id="278856"/>
    <lineage>
        <taxon>Eukaryota</taxon>
        <taxon>Metazoa</taxon>
        <taxon>Ecdysozoa</taxon>
        <taxon>Arthropoda</taxon>
        <taxon>Hexapoda</taxon>
        <taxon>Insecta</taxon>
        <taxon>Pterygota</taxon>
        <taxon>Neoptera</taxon>
        <taxon>Endopterygota</taxon>
        <taxon>Lepidoptera</taxon>
        <taxon>Glossata</taxon>
        <taxon>Ditrysia</taxon>
        <taxon>Papilionoidea</taxon>
        <taxon>Nymphalidae</taxon>
        <taxon>Danainae</taxon>
        <taxon>Danaini</taxon>
        <taxon>Danaina</taxon>
        <taxon>Danaus</taxon>
        <taxon>Danaus</taxon>
    </lineage>
</organism>
<sequence>MSVYCWSFKPDS</sequence>